<feature type="domain" description="Reverse transcriptase" evidence="1">
    <location>
        <begin position="1"/>
        <end position="325"/>
    </location>
</feature>
<dbReference type="InterPro" id="IPR026960">
    <property type="entry name" value="RVT-Znf"/>
</dbReference>
<dbReference type="Pfam" id="PF13966">
    <property type="entry name" value="zf-RVT"/>
    <property type="match status" value="1"/>
</dbReference>
<evidence type="ECO:0000259" key="1">
    <source>
        <dbReference type="PROSITE" id="PS50878"/>
    </source>
</evidence>
<dbReference type="InterPro" id="IPR000477">
    <property type="entry name" value="RT_dom"/>
</dbReference>
<sequence>MNAIKVLLREDGSRACLQSSIKEEVVGFYRKLMGTAALSIPMVDKTIVEKGPLLQAHHQAGLCAPVSILEVKQAVFFIWISVKPRGLMGSLLTFTKVHGTSLVVVLLQPFRTSSPTVRCQLSHELVKGYNRKHNTPRCMIKNDLQKAYDSIEWPFVKYLLLFLGFPGKFIDWIMECLSSVSYMFNVNGEVTKPLRAKKGLRKGDPISPYLFVICTEYLNRCLSLLKDNALFQYHPRCKKLNITHVCFADDLLLFSKGDVKSVRERYKAFQLFSGPSGLKANGVTANLDKSSIYFGGVCPEMQNHILEEFQFLRGDFPFKYLGVPLSTKKLSILQFQPLILKVLHRINSWTAKLLSYAGRLQLIKDVLLNIQSYWSQVFLIPIKVLHIIQSACCCYLWSGSADVTKRALVAWDKICLPKVVGGLNITDLVDWNKIDTPKQASWMVKKIVGASRYLNTVNLSVFYLAHFSTRKTYNLLRGSFEDCDTLCCLCKQEQEDIDHLFFLCSWSTALWSRVLHWIGCDKQAGSWTSEIDFVSAHVAGNVAKHQIYRMALFTSVYFVWRERNQR</sequence>
<name>A0ABM3QXZ6_SPIOL</name>
<protein>
    <recommendedName>
        <fullName evidence="1">Reverse transcriptase domain-containing protein</fullName>
    </recommendedName>
</protein>
<reference evidence="3" key="2">
    <citation type="submission" date="2025-08" db="UniProtKB">
        <authorList>
            <consortium name="RefSeq"/>
        </authorList>
    </citation>
    <scope>IDENTIFICATION</scope>
    <source>
        <tissue evidence="3">Leaf</tissue>
    </source>
</reference>
<keyword evidence="2" id="KW-1185">Reference proteome</keyword>
<gene>
    <name evidence="3" type="primary">LOC130463207</name>
</gene>
<proteinExistence type="predicted"/>
<accession>A0ABM3QXZ6</accession>
<evidence type="ECO:0000313" key="2">
    <source>
        <dbReference type="Proteomes" id="UP000813463"/>
    </source>
</evidence>
<dbReference type="Proteomes" id="UP000813463">
    <property type="component" value="Chromosome 6"/>
</dbReference>
<dbReference type="PANTHER" id="PTHR33116">
    <property type="entry name" value="REVERSE TRANSCRIPTASE ZINC-BINDING DOMAIN-CONTAINING PROTEIN-RELATED-RELATED"/>
    <property type="match status" value="1"/>
</dbReference>
<reference evidence="2" key="1">
    <citation type="journal article" date="2021" name="Nat. Commun.">
        <title>Genomic analyses provide insights into spinach domestication and the genetic basis of agronomic traits.</title>
        <authorList>
            <person name="Cai X."/>
            <person name="Sun X."/>
            <person name="Xu C."/>
            <person name="Sun H."/>
            <person name="Wang X."/>
            <person name="Ge C."/>
            <person name="Zhang Z."/>
            <person name="Wang Q."/>
            <person name="Fei Z."/>
            <person name="Jiao C."/>
            <person name="Wang Q."/>
        </authorList>
    </citation>
    <scope>NUCLEOTIDE SEQUENCE [LARGE SCALE GENOMIC DNA]</scope>
    <source>
        <strain evidence="2">cv. Varoflay</strain>
    </source>
</reference>
<dbReference type="RefSeq" id="XP_056688244.1">
    <property type="nucleotide sequence ID" value="XM_056832266.1"/>
</dbReference>
<organism evidence="2 3">
    <name type="scientific">Spinacia oleracea</name>
    <name type="common">Spinach</name>
    <dbReference type="NCBI Taxonomy" id="3562"/>
    <lineage>
        <taxon>Eukaryota</taxon>
        <taxon>Viridiplantae</taxon>
        <taxon>Streptophyta</taxon>
        <taxon>Embryophyta</taxon>
        <taxon>Tracheophyta</taxon>
        <taxon>Spermatophyta</taxon>
        <taxon>Magnoliopsida</taxon>
        <taxon>eudicotyledons</taxon>
        <taxon>Gunneridae</taxon>
        <taxon>Pentapetalae</taxon>
        <taxon>Caryophyllales</taxon>
        <taxon>Chenopodiaceae</taxon>
        <taxon>Chenopodioideae</taxon>
        <taxon>Anserineae</taxon>
        <taxon>Spinacia</taxon>
    </lineage>
</organism>
<dbReference type="SUPFAM" id="SSF56672">
    <property type="entry name" value="DNA/RNA polymerases"/>
    <property type="match status" value="1"/>
</dbReference>
<dbReference type="GeneID" id="130463207"/>
<dbReference type="InterPro" id="IPR043502">
    <property type="entry name" value="DNA/RNA_pol_sf"/>
</dbReference>
<evidence type="ECO:0000313" key="3">
    <source>
        <dbReference type="RefSeq" id="XP_056688244.1"/>
    </source>
</evidence>
<dbReference type="PROSITE" id="PS50878">
    <property type="entry name" value="RT_POL"/>
    <property type="match status" value="1"/>
</dbReference>
<dbReference type="Pfam" id="PF00078">
    <property type="entry name" value="RVT_1"/>
    <property type="match status" value="1"/>
</dbReference>
<dbReference type="PANTHER" id="PTHR33116:SF66">
    <property type="entry name" value="REVERSE TRANSCRIPTASE ZINC-BINDING DOMAIN-CONTAINING PROTEIN"/>
    <property type="match status" value="1"/>
</dbReference>